<accession>A0A062UGA0</accession>
<keyword evidence="5" id="KW-1185">Reference proteome</keyword>
<dbReference type="SUPFAM" id="SSF55729">
    <property type="entry name" value="Acyl-CoA N-acyltransferases (Nat)"/>
    <property type="match status" value="1"/>
</dbReference>
<dbReference type="PATRIC" id="fig|1280947.3.peg.3042"/>
<dbReference type="CDD" id="cd04301">
    <property type="entry name" value="NAT_SF"/>
    <property type="match status" value="1"/>
</dbReference>
<evidence type="ECO:0000313" key="5">
    <source>
        <dbReference type="Proteomes" id="UP000027190"/>
    </source>
</evidence>
<reference evidence="4 5" key="1">
    <citation type="journal article" date="2014" name="Antonie Van Leeuwenhoek">
        <title>Hyphomonas beringensis sp. nov. and Hyphomonas chukchiensis sp. nov., isolated from surface seawater of the Bering Sea and Chukchi Sea.</title>
        <authorList>
            <person name="Li C."/>
            <person name="Lai Q."/>
            <person name="Li G."/>
            <person name="Dong C."/>
            <person name="Wang J."/>
            <person name="Liao Y."/>
            <person name="Shao Z."/>
        </authorList>
    </citation>
    <scope>NUCLEOTIDE SEQUENCE [LARGE SCALE GENOMIC DNA]</scope>
    <source>
        <strain evidence="4 5">BH-BN04-4</strain>
    </source>
</reference>
<keyword evidence="1" id="KW-0808">Transferase</keyword>
<dbReference type="AlphaFoldDB" id="A0A062UGA0"/>
<dbReference type="InterPro" id="IPR000182">
    <property type="entry name" value="GNAT_dom"/>
</dbReference>
<dbReference type="EMBL" id="AWFG01000058">
    <property type="protein sequence ID" value="KCZ55614.1"/>
    <property type="molecule type" value="Genomic_DNA"/>
</dbReference>
<evidence type="ECO:0000313" key="4">
    <source>
        <dbReference type="EMBL" id="KCZ55614.1"/>
    </source>
</evidence>
<dbReference type="RefSeq" id="WP_034742719.1">
    <property type="nucleotide sequence ID" value="NZ_CP051254.1"/>
</dbReference>
<organism evidence="4 5">
    <name type="scientific">Hyphomonas chukchiensis</name>
    <dbReference type="NCBI Taxonomy" id="1280947"/>
    <lineage>
        <taxon>Bacteria</taxon>
        <taxon>Pseudomonadati</taxon>
        <taxon>Pseudomonadota</taxon>
        <taxon>Alphaproteobacteria</taxon>
        <taxon>Hyphomonadales</taxon>
        <taxon>Hyphomonadaceae</taxon>
        <taxon>Hyphomonas</taxon>
    </lineage>
</organism>
<dbReference type="NCBIfam" id="NF002959">
    <property type="entry name" value="PRK03624.1"/>
    <property type="match status" value="1"/>
</dbReference>
<dbReference type="Gene3D" id="3.40.630.30">
    <property type="match status" value="1"/>
</dbReference>
<keyword evidence="2" id="KW-0012">Acyltransferase</keyword>
<dbReference type="PROSITE" id="PS51186">
    <property type="entry name" value="GNAT"/>
    <property type="match status" value="1"/>
</dbReference>
<gene>
    <name evidence="4" type="ORF">HY30_18925</name>
</gene>
<evidence type="ECO:0000256" key="1">
    <source>
        <dbReference type="ARBA" id="ARBA00022679"/>
    </source>
</evidence>
<dbReference type="OrthoDB" id="1821130at2"/>
<comment type="caution">
    <text evidence="4">The sequence shown here is derived from an EMBL/GenBank/DDBJ whole genome shotgun (WGS) entry which is preliminary data.</text>
</comment>
<dbReference type="InterPro" id="IPR016181">
    <property type="entry name" value="Acyl_CoA_acyltransferase"/>
</dbReference>
<protein>
    <recommendedName>
        <fullName evidence="3">N-acetyltransferase domain-containing protein</fullName>
    </recommendedName>
</protein>
<sequence>MALDIRDFREADRAALIALWEACALTRRWDDPNADMDRSIASRDATILVGTLDNDVIASAVVGHDGHRGWIYYLAVSPDRKACGHGREMMAEAELWLTARGTPKVQLMVRGENETATAFYNALGYERQDVTVLGKWLMPSPEAD</sequence>
<name>A0A062UGA0_9PROT</name>
<proteinExistence type="predicted"/>
<evidence type="ECO:0000259" key="3">
    <source>
        <dbReference type="PROSITE" id="PS51186"/>
    </source>
</evidence>
<dbReference type="Proteomes" id="UP000027190">
    <property type="component" value="Unassembled WGS sequence"/>
</dbReference>
<dbReference type="Pfam" id="PF00583">
    <property type="entry name" value="Acetyltransf_1"/>
    <property type="match status" value="1"/>
</dbReference>
<dbReference type="GO" id="GO:0016747">
    <property type="term" value="F:acyltransferase activity, transferring groups other than amino-acyl groups"/>
    <property type="evidence" value="ECO:0007669"/>
    <property type="project" value="InterPro"/>
</dbReference>
<feature type="domain" description="N-acetyltransferase" evidence="3">
    <location>
        <begin position="3"/>
        <end position="144"/>
    </location>
</feature>
<evidence type="ECO:0000256" key="2">
    <source>
        <dbReference type="ARBA" id="ARBA00023315"/>
    </source>
</evidence>
<dbReference type="InterPro" id="IPR050832">
    <property type="entry name" value="Bact_Acetyltransf"/>
</dbReference>
<dbReference type="PANTHER" id="PTHR43877">
    <property type="entry name" value="AMINOALKYLPHOSPHONATE N-ACETYLTRANSFERASE-RELATED-RELATED"/>
    <property type="match status" value="1"/>
</dbReference>
<dbReference type="eggNOG" id="COG0456">
    <property type="taxonomic scope" value="Bacteria"/>
</dbReference>